<protein>
    <recommendedName>
        <fullName evidence="2">non-specific serine/threonine protein kinase</fullName>
        <ecNumber evidence="2">2.7.11.1</ecNumber>
    </recommendedName>
</protein>
<evidence type="ECO:0000256" key="5">
    <source>
        <dbReference type="ARBA" id="ARBA00022741"/>
    </source>
</evidence>
<comment type="catalytic activity">
    <reaction evidence="8">
        <text>L-threonyl-[protein] + ATP = O-phospho-L-threonyl-[protein] + ADP + H(+)</text>
        <dbReference type="Rhea" id="RHEA:46608"/>
        <dbReference type="Rhea" id="RHEA-COMP:11060"/>
        <dbReference type="Rhea" id="RHEA-COMP:11605"/>
        <dbReference type="ChEBI" id="CHEBI:15378"/>
        <dbReference type="ChEBI" id="CHEBI:30013"/>
        <dbReference type="ChEBI" id="CHEBI:30616"/>
        <dbReference type="ChEBI" id="CHEBI:61977"/>
        <dbReference type="ChEBI" id="CHEBI:456216"/>
        <dbReference type="EC" id="2.7.11.1"/>
    </reaction>
</comment>
<dbReference type="PROSITE" id="PS50030">
    <property type="entry name" value="UBA"/>
    <property type="match status" value="1"/>
</dbReference>
<comment type="catalytic activity">
    <reaction evidence="9">
        <text>L-seryl-[protein] + ATP = O-phospho-L-seryl-[protein] + ADP + H(+)</text>
        <dbReference type="Rhea" id="RHEA:17989"/>
        <dbReference type="Rhea" id="RHEA-COMP:9863"/>
        <dbReference type="Rhea" id="RHEA-COMP:11604"/>
        <dbReference type="ChEBI" id="CHEBI:15378"/>
        <dbReference type="ChEBI" id="CHEBI:29999"/>
        <dbReference type="ChEBI" id="CHEBI:30616"/>
        <dbReference type="ChEBI" id="CHEBI:83421"/>
        <dbReference type="ChEBI" id="CHEBI:456216"/>
        <dbReference type="EC" id="2.7.11.1"/>
    </reaction>
</comment>
<dbReference type="EC" id="2.7.11.1" evidence="2"/>
<dbReference type="CDD" id="cd12122">
    <property type="entry name" value="AMPKA_C"/>
    <property type="match status" value="1"/>
</dbReference>
<evidence type="ECO:0000256" key="11">
    <source>
        <dbReference type="RuleBase" id="RU000304"/>
    </source>
</evidence>
<organism evidence="14">
    <name type="scientific">Hedychium coronarium</name>
    <name type="common">White butterfly ginger-lily</name>
    <dbReference type="NCBI Taxonomy" id="71610"/>
    <lineage>
        <taxon>Eukaryota</taxon>
        <taxon>Viridiplantae</taxon>
        <taxon>Streptophyta</taxon>
        <taxon>Embryophyta</taxon>
        <taxon>Tracheophyta</taxon>
        <taxon>Spermatophyta</taxon>
        <taxon>Magnoliopsida</taxon>
        <taxon>Liliopsida</taxon>
        <taxon>Zingiberales</taxon>
        <taxon>Zingiberaceae</taxon>
        <taxon>Hedychium</taxon>
    </lineage>
</organism>
<dbReference type="SUPFAM" id="SSF56112">
    <property type="entry name" value="Protein kinase-like (PK-like)"/>
    <property type="match status" value="1"/>
</dbReference>
<keyword evidence="6 14" id="KW-0418">Kinase</keyword>
<evidence type="ECO:0000256" key="9">
    <source>
        <dbReference type="ARBA" id="ARBA00048679"/>
    </source>
</evidence>
<dbReference type="AlphaFoldDB" id="A0A898BDR4"/>
<evidence type="ECO:0000313" key="14">
    <source>
        <dbReference type="EMBL" id="QSH71662.1"/>
    </source>
</evidence>
<comment type="similarity">
    <text evidence="1">Belongs to the protein kinase superfamily. CAMK Ser/Thr protein kinase family. SNF1 subfamily.</text>
</comment>
<dbReference type="InterPro" id="IPR028375">
    <property type="entry name" value="KA1/Ssp2_C"/>
</dbReference>
<dbReference type="GO" id="GO:0005737">
    <property type="term" value="C:cytoplasm"/>
    <property type="evidence" value="ECO:0007669"/>
    <property type="project" value="TreeGrafter"/>
</dbReference>
<dbReference type="Gene3D" id="1.10.510.10">
    <property type="entry name" value="Transferase(Phosphotransferase) domain 1"/>
    <property type="match status" value="1"/>
</dbReference>
<evidence type="ECO:0000256" key="6">
    <source>
        <dbReference type="ARBA" id="ARBA00022777"/>
    </source>
</evidence>
<dbReference type="PROSITE" id="PS00107">
    <property type="entry name" value="PROTEIN_KINASE_ATP"/>
    <property type="match status" value="1"/>
</dbReference>
<evidence type="ECO:0000256" key="2">
    <source>
        <dbReference type="ARBA" id="ARBA00012513"/>
    </source>
</evidence>
<dbReference type="PANTHER" id="PTHR24346">
    <property type="entry name" value="MAP/MICROTUBULE AFFINITY-REGULATING KINASE"/>
    <property type="match status" value="1"/>
</dbReference>
<dbReference type="PROSITE" id="PS00108">
    <property type="entry name" value="PROTEIN_KINASE_ST"/>
    <property type="match status" value="1"/>
</dbReference>
<feature type="binding site" evidence="10">
    <location>
        <position position="46"/>
    </location>
    <ligand>
        <name>ATP</name>
        <dbReference type="ChEBI" id="CHEBI:30616"/>
    </ligand>
</feature>
<dbReference type="PANTHER" id="PTHR24346:SF82">
    <property type="entry name" value="KP78A-RELATED"/>
    <property type="match status" value="1"/>
</dbReference>
<dbReference type="SMART" id="SM00220">
    <property type="entry name" value="S_TKc"/>
    <property type="match status" value="1"/>
</dbReference>
<evidence type="ECO:0000259" key="13">
    <source>
        <dbReference type="PROSITE" id="PS50030"/>
    </source>
</evidence>
<reference evidence="14" key="1">
    <citation type="journal article" date="2021" name="PeerJ">
        <title>Genome-wide identification and expression pattern of SnRK gene family under several hormone treatments and its role in floral scent emission in Hedychium coronarium.</title>
        <authorList>
            <person name="Wang C."/>
            <person name="Farhat A."/>
            <person name="Zhou Y."/>
            <person name="Ke Y."/>
            <person name="Li X."/>
            <person name="Yue Y."/>
            <person name="Yu Y."/>
            <person name="Yu R."/>
            <person name="Fan Y."/>
        </authorList>
    </citation>
    <scope>NUCLEOTIDE SEQUENCE</scope>
    <source>
        <strain evidence="14">Hc25.126</strain>
    </source>
</reference>
<evidence type="ECO:0000256" key="7">
    <source>
        <dbReference type="ARBA" id="ARBA00022840"/>
    </source>
</evidence>
<dbReference type="InterPro" id="IPR017441">
    <property type="entry name" value="Protein_kinase_ATP_BS"/>
</dbReference>
<dbReference type="CDD" id="cd14079">
    <property type="entry name" value="STKc_AMPK_alpha"/>
    <property type="match status" value="1"/>
</dbReference>
<evidence type="ECO:0000256" key="10">
    <source>
        <dbReference type="PROSITE-ProRule" id="PRU10141"/>
    </source>
</evidence>
<sequence>MEGSGRGSSVDVVLQNYKLGKTLGIGSFGKVKIAEHLLTGHKVAIKILNRHKVKSLEMEEKVRREIKILRLFMHPHIIRLYEVIETHSDIYVVMEYVKSGELYDYITQKGRLQEDEARHFFQQIISGVEYCHRNMVVHRDLKPENLLLDSKCNVKIADFGLSNVMRDGHFLKTSCGSPNYAAPEVITGKFYAGPEVDVWSCGVILYALLCSALPFDDDNIPNLFKKIKGGLYTLPSHLSALARDLISKMLVVDPMKRITIGQIREHAWFKIRLPRYLTVPPPDTSQQAKKIDEDILLEVTKMGFDKDQLIESLHNRIQNEDYLHTSSSDIAVPNRLPGFPATERKWALGLQSRAHPRKIMTEVLKTLRDLNVSWKKNGHYNIKCRYRRADGVSIVETESAGSETTAVKFEMQRINHVPLRVLQLYKTREEKYLLDLQRMSGVEEEGSAAEAIESAALALEGVDDVHGGDDLAAGVLRVGNGVEKARFTKAGFPIASPN</sequence>
<keyword evidence="3 11" id="KW-0723">Serine/threonine-protein kinase</keyword>
<evidence type="ECO:0000259" key="12">
    <source>
        <dbReference type="PROSITE" id="PS50011"/>
    </source>
</evidence>
<dbReference type="Gene3D" id="3.30.310.80">
    <property type="entry name" value="Kinase associated domain 1, KA1"/>
    <property type="match status" value="1"/>
</dbReference>
<name>A0A898BDR4_HEDCO</name>
<keyword evidence="4" id="KW-0808">Transferase</keyword>
<keyword evidence="5 10" id="KW-0547">Nucleotide-binding</keyword>
<evidence type="ECO:0000256" key="8">
    <source>
        <dbReference type="ARBA" id="ARBA00047899"/>
    </source>
</evidence>
<dbReference type="FunFam" id="1.10.510.10:FF:000544">
    <property type="entry name" value="Non-specific serine/threonine protein kinase"/>
    <property type="match status" value="1"/>
</dbReference>
<proteinExistence type="evidence at transcript level"/>
<dbReference type="InterPro" id="IPR008271">
    <property type="entry name" value="Ser/Thr_kinase_AS"/>
</dbReference>
<evidence type="ECO:0000256" key="4">
    <source>
        <dbReference type="ARBA" id="ARBA00022679"/>
    </source>
</evidence>
<dbReference type="Pfam" id="PF00069">
    <property type="entry name" value="Pkinase"/>
    <property type="match status" value="1"/>
</dbReference>
<evidence type="ECO:0000256" key="1">
    <source>
        <dbReference type="ARBA" id="ARBA00006234"/>
    </source>
</evidence>
<dbReference type="GO" id="GO:0035556">
    <property type="term" value="P:intracellular signal transduction"/>
    <property type="evidence" value="ECO:0007669"/>
    <property type="project" value="TreeGrafter"/>
</dbReference>
<dbReference type="EMBL" id="MW393761">
    <property type="protein sequence ID" value="QSH71662.1"/>
    <property type="molecule type" value="mRNA"/>
</dbReference>
<dbReference type="InterPro" id="IPR000719">
    <property type="entry name" value="Prot_kinase_dom"/>
</dbReference>
<feature type="domain" description="UBA" evidence="13">
    <location>
        <begin position="290"/>
        <end position="321"/>
    </location>
</feature>
<dbReference type="CDD" id="cd14335">
    <property type="entry name" value="UBA_SnRK1_plant"/>
    <property type="match status" value="1"/>
</dbReference>
<keyword evidence="7 10" id="KW-0067">ATP-binding</keyword>
<dbReference type="InterPro" id="IPR011009">
    <property type="entry name" value="Kinase-like_dom_sf"/>
</dbReference>
<accession>A0A898BDR4</accession>
<dbReference type="PROSITE" id="PS50011">
    <property type="entry name" value="PROTEIN_KINASE_DOM"/>
    <property type="match status" value="1"/>
</dbReference>
<dbReference type="GO" id="GO:0004674">
    <property type="term" value="F:protein serine/threonine kinase activity"/>
    <property type="evidence" value="ECO:0007669"/>
    <property type="project" value="UniProtKB-KW"/>
</dbReference>
<dbReference type="SUPFAM" id="SSF103243">
    <property type="entry name" value="KA1-like"/>
    <property type="match status" value="1"/>
</dbReference>
<feature type="domain" description="Protein kinase" evidence="12">
    <location>
        <begin position="17"/>
        <end position="269"/>
    </location>
</feature>
<dbReference type="FunFam" id="3.30.200.20:FF:000236">
    <property type="entry name" value="Non-specific serine/threonine protein kinase"/>
    <property type="match status" value="1"/>
</dbReference>
<dbReference type="InterPro" id="IPR015940">
    <property type="entry name" value="UBA"/>
</dbReference>
<dbReference type="GO" id="GO:0005524">
    <property type="term" value="F:ATP binding"/>
    <property type="evidence" value="ECO:0007669"/>
    <property type="project" value="UniProtKB-UniRule"/>
</dbReference>
<evidence type="ECO:0000256" key="3">
    <source>
        <dbReference type="ARBA" id="ARBA00022527"/>
    </source>
</evidence>